<proteinExistence type="predicted"/>
<protein>
    <submittedName>
        <fullName evidence="1">Uncharacterized protein</fullName>
    </submittedName>
</protein>
<dbReference type="EMBL" id="VSRR010061014">
    <property type="protein sequence ID" value="MPC82890.1"/>
    <property type="molecule type" value="Genomic_DNA"/>
</dbReference>
<organism evidence="1 2">
    <name type="scientific">Portunus trituberculatus</name>
    <name type="common">Swimming crab</name>
    <name type="synonym">Neptunus trituberculatus</name>
    <dbReference type="NCBI Taxonomy" id="210409"/>
    <lineage>
        <taxon>Eukaryota</taxon>
        <taxon>Metazoa</taxon>
        <taxon>Ecdysozoa</taxon>
        <taxon>Arthropoda</taxon>
        <taxon>Crustacea</taxon>
        <taxon>Multicrustacea</taxon>
        <taxon>Malacostraca</taxon>
        <taxon>Eumalacostraca</taxon>
        <taxon>Eucarida</taxon>
        <taxon>Decapoda</taxon>
        <taxon>Pleocyemata</taxon>
        <taxon>Brachyura</taxon>
        <taxon>Eubrachyura</taxon>
        <taxon>Portunoidea</taxon>
        <taxon>Portunidae</taxon>
        <taxon>Portuninae</taxon>
        <taxon>Portunus</taxon>
    </lineage>
</organism>
<accession>A0A5B7IEU1</accession>
<dbReference type="AlphaFoldDB" id="A0A5B7IEU1"/>
<dbReference type="Proteomes" id="UP000324222">
    <property type="component" value="Unassembled WGS sequence"/>
</dbReference>
<comment type="caution">
    <text evidence="1">The sequence shown here is derived from an EMBL/GenBank/DDBJ whole genome shotgun (WGS) entry which is preliminary data.</text>
</comment>
<reference evidence="1 2" key="1">
    <citation type="submission" date="2019-05" db="EMBL/GenBank/DDBJ databases">
        <title>Another draft genome of Portunus trituberculatus and its Hox gene families provides insights of decapod evolution.</title>
        <authorList>
            <person name="Jeong J.-H."/>
            <person name="Song I."/>
            <person name="Kim S."/>
            <person name="Choi T."/>
            <person name="Kim D."/>
            <person name="Ryu S."/>
            <person name="Kim W."/>
        </authorList>
    </citation>
    <scope>NUCLEOTIDE SEQUENCE [LARGE SCALE GENOMIC DNA]</scope>
    <source>
        <tissue evidence="1">Muscle</tissue>
    </source>
</reference>
<sequence length="92" mass="9955">MFALEFEGSPSALVRIMSECRLGFLSRGNGFLAEASLVATVITIPGRAWHCIPTTVPGRDTRVRPQVVMVLPPLILSQCLGALLLLMPDTYA</sequence>
<name>A0A5B7IEU1_PORTR</name>
<keyword evidence="2" id="KW-1185">Reference proteome</keyword>
<gene>
    <name evidence="1" type="ORF">E2C01_077577</name>
</gene>
<evidence type="ECO:0000313" key="1">
    <source>
        <dbReference type="EMBL" id="MPC82890.1"/>
    </source>
</evidence>
<evidence type="ECO:0000313" key="2">
    <source>
        <dbReference type="Proteomes" id="UP000324222"/>
    </source>
</evidence>